<comment type="catalytic activity">
    <reaction evidence="11">
        <text>D-gluconate + ATP = 6-phospho-D-gluconate + ADP + H(+)</text>
        <dbReference type="Rhea" id="RHEA:19433"/>
        <dbReference type="ChEBI" id="CHEBI:15378"/>
        <dbReference type="ChEBI" id="CHEBI:18391"/>
        <dbReference type="ChEBI" id="CHEBI:30616"/>
        <dbReference type="ChEBI" id="CHEBI:58759"/>
        <dbReference type="ChEBI" id="CHEBI:456216"/>
        <dbReference type="EC" id="2.7.1.12"/>
    </reaction>
</comment>
<dbReference type="PANTHER" id="PTHR43439">
    <property type="entry name" value="PHENYLACETATE-COENZYME A LIGASE"/>
    <property type="match status" value="1"/>
</dbReference>
<feature type="region of interest" description="Disordered" evidence="12">
    <location>
        <begin position="1"/>
        <end position="33"/>
    </location>
</feature>
<feature type="domain" description="Carrier" evidence="13">
    <location>
        <begin position="566"/>
        <end position="649"/>
    </location>
</feature>
<dbReference type="InterPro" id="IPR006001">
    <property type="entry name" value="Therm_gnt_kin"/>
</dbReference>
<dbReference type="InterPro" id="IPR027417">
    <property type="entry name" value="P-loop_NTPase"/>
</dbReference>
<dbReference type="InterPro" id="IPR000873">
    <property type="entry name" value="AMP-dep_synth/lig_dom"/>
</dbReference>
<dbReference type="Pfam" id="PF00550">
    <property type="entry name" value="PP-binding"/>
    <property type="match status" value="1"/>
</dbReference>
<dbReference type="Proteomes" id="UP001197093">
    <property type="component" value="Unassembled WGS sequence"/>
</dbReference>
<evidence type="ECO:0000259" key="13">
    <source>
        <dbReference type="PROSITE" id="PS50075"/>
    </source>
</evidence>
<dbReference type="NCBIfam" id="TIGR01746">
    <property type="entry name" value="Thioester-redct"/>
    <property type="match status" value="1"/>
</dbReference>
<evidence type="ECO:0000313" key="15">
    <source>
        <dbReference type="Proteomes" id="UP001197093"/>
    </source>
</evidence>
<dbReference type="Pfam" id="PF13671">
    <property type="entry name" value="AAA_33"/>
    <property type="match status" value="1"/>
</dbReference>
<dbReference type="AlphaFoldDB" id="A0AAD4EUW2"/>
<evidence type="ECO:0000256" key="1">
    <source>
        <dbReference type="ARBA" id="ARBA00004875"/>
    </source>
</evidence>
<dbReference type="NCBIfam" id="TIGR01313">
    <property type="entry name" value="therm_gnt_kin"/>
    <property type="match status" value="1"/>
</dbReference>
<evidence type="ECO:0000256" key="2">
    <source>
        <dbReference type="ARBA" id="ARBA00008420"/>
    </source>
</evidence>
<evidence type="ECO:0000256" key="12">
    <source>
        <dbReference type="SAM" id="MobiDB-lite"/>
    </source>
</evidence>
<gene>
    <name evidence="14" type="ORF">NEMBOFW57_008309</name>
</gene>
<dbReference type="InterPro" id="IPR036291">
    <property type="entry name" value="NAD(P)-bd_dom_sf"/>
</dbReference>
<dbReference type="InterPro" id="IPR013120">
    <property type="entry name" value="FAR_NAD-bd"/>
</dbReference>
<dbReference type="EC" id="2.7.1.12" evidence="3"/>
<sequence>MAPAAVLAPGPMDNARLSKSGASPTVATTPRAAVSDDNDSTIQTVDELVRRRAVSYPDRIVVSYPSSGTTYVDYTMQHLDVFAYRVAMRYKRIIPTRTSSAQKPTVVAVLGPSDLDYLVTMLALIKLGHTVLFLSTRIAPAAIESLISTTGAGVLLAAPGYSEVAVATQQKLPGLTVDEIAPRSTYEFPIEIHADTRLDELLDPSVETRNFVYIIHSSGSTALPKPIYQTHKAALANYAVSMNMKAFITLPLYHNHGICNLFRAIYSGKPIHLYNASLPLTHDHLVSIMRTHDFEIFYGVPYALKLLAESDEGIDVLRALKVVMYGGSACADDLGNRLVECGVNLVGHYGATEVGQLMTSFRPPNDKAWNYVRESESLSPFLEWIPRGPNLYECAVKEGWPAKIASNQPDGSYRTKDLFEPHPAIPKAWKYIARSDDTIVLLNGEKFNPVQLEGDVRSTRHVAEAVVFGAQRPYLGILVIPAASAAHLPADQVRDLVWPVVQSAQRSSEAYARISEEMVCILPADCPCPRTDKGSVIRAAFYKTFSAEIEAAYDAADAGSGEATPMAESGLRVFLREALSSVIGRELGTEAGFGDDTDFFALGLDSLQALQLRSRILRSVDLGGRALGQNIVFDFPSIDKLCLHLLDVAGGQKTKRAVEDEMRELIEELEISLPEPQQLSVVVTGATGSLGAHVAARLLKDPSVSTIYCLVRAQDNEEASKRLKESLMARQLFHAIPAASARRLVALRSDLSSPTLGLDPDTYQAITQNLGSVIHCAWSVNFNMHLSSFRQTNLGGVLNLIALTRAGRDASFNFCSSVSVASRCPLPEVPERVPELEWAQGMGYAQSKSVAEHVCLRAAQQARVRTRVLRVGQIIADTDHGVWNHTEAIPLMMQSAITVGALPRLRETPSWLPVDTVAHAVVDISLSDAGNIVTNVTNPRTFSWTEDLLPALKTAGLEFDEVEPREWVRRLRASNPDPAANPPIKLVDFFAAKYDRDEFPPTKPFATDVARRLSPALADAPLLSRELVDKFVRYFQAGAWARTTRITQSLAALERACDGTSTPSVVIMAGPCGSGKSSVGRAVADWLRAPFIEGDTLHRRDAIARMAAQTPLTDEDRVAWLKRIASHAAEAVTEMDYPAVVVSCSALRRVYRDLLREEIRRACGDGALTVRILFVDLQASPEVLAERLRRRQGHYMAPEMVPGQVAVHEHADVREVDVLPVDCEGQLETVVGDVKWLLGCKNCVPPASV</sequence>
<dbReference type="Gene3D" id="3.40.50.12780">
    <property type="entry name" value="N-terminal domain of ligase-like"/>
    <property type="match status" value="1"/>
</dbReference>
<evidence type="ECO:0000313" key="14">
    <source>
        <dbReference type="EMBL" id="KAG7286012.1"/>
    </source>
</evidence>
<dbReference type="InterPro" id="IPR020806">
    <property type="entry name" value="PKS_PP-bd"/>
</dbReference>
<dbReference type="Gene3D" id="1.10.1200.10">
    <property type="entry name" value="ACP-like"/>
    <property type="match status" value="1"/>
</dbReference>
<dbReference type="Pfam" id="PF07993">
    <property type="entry name" value="NAD_binding_4"/>
    <property type="match status" value="1"/>
</dbReference>
<protein>
    <recommendedName>
        <fullName evidence="3">gluconokinase</fullName>
        <ecNumber evidence="3">2.7.1.12</ecNumber>
    </recommendedName>
    <alternativeName>
        <fullName evidence="10">Gluconate kinase</fullName>
    </alternativeName>
</protein>
<dbReference type="GO" id="GO:0031177">
    <property type="term" value="F:phosphopantetheine binding"/>
    <property type="evidence" value="ECO:0007669"/>
    <property type="project" value="InterPro"/>
</dbReference>
<dbReference type="InterPro" id="IPR009081">
    <property type="entry name" value="PP-bd_ACP"/>
</dbReference>
<dbReference type="SUPFAM" id="SSF56801">
    <property type="entry name" value="Acetyl-CoA synthetase-like"/>
    <property type="match status" value="1"/>
</dbReference>
<dbReference type="SUPFAM" id="SSF47336">
    <property type="entry name" value="ACP-like"/>
    <property type="match status" value="1"/>
</dbReference>
<evidence type="ECO:0000256" key="6">
    <source>
        <dbReference type="ARBA" id="ARBA00022679"/>
    </source>
</evidence>
<keyword evidence="15" id="KW-1185">Reference proteome</keyword>
<keyword evidence="6" id="KW-0808">Transferase</keyword>
<evidence type="ECO:0000256" key="4">
    <source>
        <dbReference type="ARBA" id="ARBA00022450"/>
    </source>
</evidence>
<dbReference type="Pfam" id="PF00501">
    <property type="entry name" value="AMP-binding"/>
    <property type="match status" value="1"/>
</dbReference>
<dbReference type="PANTHER" id="PTHR43439:SF2">
    <property type="entry name" value="ENZYME, PUTATIVE (JCVI)-RELATED"/>
    <property type="match status" value="1"/>
</dbReference>
<dbReference type="SUPFAM" id="SSF52540">
    <property type="entry name" value="P-loop containing nucleoside triphosphate hydrolases"/>
    <property type="match status" value="1"/>
</dbReference>
<keyword evidence="4" id="KW-0596">Phosphopantetheine</keyword>
<evidence type="ECO:0000256" key="11">
    <source>
        <dbReference type="ARBA" id="ARBA00048090"/>
    </source>
</evidence>
<dbReference type="GO" id="GO:0005524">
    <property type="term" value="F:ATP binding"/>
    <property type="evidence" value="ECO:0007669"/>
    <property type="project" value="UniProtKB-KW"/>
</dbReference>
<comment type="similarity">
    <text evidence="2">Belongs to the gluconokinase GntK/GntV family.</text>
</comment>
<dbReference type="GO" id="GO:0005975">
    <property type="term" value="P:carbohydrate metabolic process"/>
    <property type="evidence" value="ECO:0007669"/>
    <property type="project" value="InterPro"/>
</dbReference>
<dbReference type="InterPro" id="IPR010080">
    <property type="entry name" value="Thioester_reductase-like_dom"/>
</dbReference>
<dbReference type="GO" id="GO:0046316">
    <property type="term" value="F:gluconokinase activity"/>
    <property type="evidence" value="ECO:0007669"/>
    <property type="project" value="UniProtKB-EC"/>
</dbReference>
<dbReference type="Gene3D" id="3.40.50.300">
    <property type="entry name" value="P-loop containing nucleotide triphosphate hydrolases"/>
    <property type="match status" value="1"/>
</dbReference>
<comment type="caution">
    <text evidence="14">The sequence shown here is derived from an EMBL/GenBank/DDBJ whole genome shotgun (WGS) entry which is preliminary data.</text>
</comment>
<reference evidence="14" key="1">
    <citation type="submission" date="2023-02" db="EMBL/GenBank/DDBJ databases">
        <authorList>
            <person name="Palmer J.M."/>
        </authorList>
    </citation>
    <scope>NUCLEOTIDE SEQUENCE</scope>
    <source>
        <strain evidence="14">FW57</strain>
    </source>
</reference>
<dbReference type="CDD" id="cd02021">
    <property type="entry name" value="GntK"/>
    <property type="match status" value="1"/>
</dbReference>
<evidence type="ECO:0000256" key="3">
    <source>
        <dbReference type="ARBA" id="ARBA00012054"/>
    </source>
</evidence>
<keyword evidence="9" id="KW-0067">ATP-binding</keyword>
<name>A0AAD4EUW2_9PEZI</name>
<dbReference type="SMART" id="SM00823">
    <property type="entry name" value="PKS_PP"/>
    <property type="match status" value="1"/>
</dbReference>
<comment type="pathway">
    <text evidence="1">Carbohydrate acid metabolism; D-gluconate degradation.</text>
</comment>
<evidence type="ECO:0000256" key="10">
    <source>
        <dbReference type="ARBA" id="ARBA00029835"/>
    </source>
</evidence>
<dbReference type="InterPro" id="IPR051414">
    <property type="entry name" value="Adenylate-forming_Reductase"/>
</dbReference>
<evidence type="ECO:0000256" key="7">
    <source>
        <dbReference type="ARBA" id="ARBA00022741"/>
    </source>
</evidence>
<keyword evidence="7" id="KW-0547">Nucleotide-binding</keyword>
<evidence type="ECO:0000256" key="5">
    <source>
        <dbReference type="ARBA" id="ARBA00022553"/>
    </source>
</evidence>
<dbReference type="EMBL" id="JAHCVI010000004">
    <property type="protein sequence ID" value="KAG7286012.1"/>
    <property type="molecule type" value="Genomic_DNA"/>
</dbReference>
<keyword evidence="5" id="KW-0597">Phosphoprotein</keyword>
<organism evidence="14 15">
    <name type="scientific">Staphylotrichum longicolle</name>
    <dbReference type="NCBI Taxonomy" id="669026"/>
    <lineage>
        <taxon>Eukaryota</taxon>
        <taxon>Fungi</taxon>
        <taxon>Dikarya</taxon>
        <taxon>Ascomycota</taxon>
        <taxon>Pezizomycotina</taxon>
        <taxon>Sordariomycetes</taxon>
        <taxon>Sordariomycetidae</taxon>
        <taxon>Sordariales</taxon>
        <taxon>Chaetomiaceae</taxon>
        <taxon>Staphylotrichum</taxon>
    </lineage>
</organism>
<dbReference type="InterPro" id="IPR036736">
    <property type="entry name" value="ACP-like_sf"/>
</dbReference>
<keyword evidence="8" id="KW-0418">Kinase</keyword>
<evidence type="ECO:0000256" key="8">
    <source>
        <dbReference type="ARBA" id="ARBA00022777"/>
    </source>
</evidence>
<dbReference type="PROSITE" id="PS00012">
    <property type="entry name" value="PHOSPHOPANTETHEINE"/>
    <property type="match status" value="1"/>
</dbReference>
<accession>A0AAD4EUW2</accession>
<dbReference type="SUPFAM" id="SSF51735">
    <property type="entry name" value="NAD(P)-binding Rossmann-fold domains"/>
    <property type="match status" value="1"/>
</dbReference>
<dbReference type="PROSITE" id="PS50075">
    <property type="entry name" value="CARRIER"/>
    <property type="match status" value="1"/>
</dbReference>
<evidence type="ECO:0000256" key="9">
    <source>
        <dbReference type="ARBA" id="ARBA00022840"/>
    </source>
</evidence>
<dbReference type="InterPro" id="IPR042099">
    <property type="entry name" value="ANL_N_sf"/>
</dbReference>
<dbReference type="Gene3D" id="3.40.50.720">
    <property type="entry name" value="NAD(P)-binding Rossmann-like Domain"/>
    <property type="match status" value="1"/>
</dbReference>
<dbReference type="Pfam" id="PF23562">
    <property type="entry name" value="AMP-binding_C_3"/>
    <property type="match status" value="1"/>
</dbReference>
<proteinExistence type="inferred from homology"/>
<dbReference type="InterPro" id="IPR006162">
    <property type="entry name" value="Ppantetheine_attach_site"/>
</dbReference>